<dbReference type="AlphaFoldDB" id="A0A450SXM0"/>
<reference evidence="1" key="1">
    <citation type="submission" date="2019-02" db="EMBL/GenBank/DDBJ databases">
        <authorList>
            <person name="Gruber-Vodicka R. H."/>
            <person name="Seah K. B. B."/>
        </authorList>
    </citation>
    <scope>NUCLEOTIDE SEQUENCE</scope>
    <source>
        <strain evidence="1">BECK_DK161</strain>
    </source>
</reference>
<dbReference type="EMBL" id="CAADEY010000068">
    <property type="protein sequence ID" value="VFJ58805.1"/>
    <property type="molecule type" value="Genomic_DNA"/>
</dbReference>
<sequence>MWKDPIVEEIHRIRQEHAARFNYDPVAIYNVKRLEKESEREFATLKPKRVGEVHGVGESAIRGEARYG</sequence>
<protein>
    <submittedName>
        <fullName evidence="1">Uncharacterized protein</fullName>
    </submittedName>
</protein>
<accession>A0A450SXM0</accession>
<evidence type="ECO:0000313" key="1">
    <source>
        <dbReference type="EMBL" id="VFJ58805.1"/>
    </source>
</evidence>
<name>A0A450SXM0_9GAMM</name>
<organism evidence="1">
    <name type="scientific">Candidatus Kentrum sp. DK</name>
    <dbReference type="NCBI Taxonomy" id="2126562"/>
    <lineage>
        <taxon>Bacteria</taxon>
        <taxon>Pseudomonadati</taxon>
        <taxon>Pseudomonadota</taxon>
        <taxon>Gammaproteobacteria</taxon>
        <taxon>Candidatus Kentrum</taxon>
    </lineage>
</organism>
<proteinExistence type="predicted"/>
<gene>
    <name evidence="1" type="ORF">BECKDK2373C_GA0170839_10688</name>
</gene>